<dbReference type="SUPFAM" id="SSF51556">
    <property type="entry name" value="Metallo-dependent hydrolases"/>
    <property type="match status" value="1"/>
</dbReference>
<dbReference type="RefSeq" id="WP_330199977.1">
    <property type="nucleotide sequence ID" value="NZ_JAZDRP010000011.1"/>
</dbReference>
<accession>A0ABU7LTR4</accession>
<dbReference type="InterPro" id="IPR051781">
    <property type="entry name" value="Metallo-dep_Hydrolase"/>
</dbReference>
<feature type="signal peptide" evidence="1">
    <location>
        <begin position="1"/>
        <end position="20"/>
    </location>
</feature>
<evidence type="ECO:0000256" key="1">
    <source>
        <dbReference type="SAM" id="SignalP"/>
    </source>
</evidence>
<evidence type="ECO:0000259" key="2">
    <source>
        <dbReference type="Pfam" id="PF01979"/>
    </source>
</evidence>
<dbReference type="Gene3D" id="2.30.40.10">
    <property type="entry name" value="Urease, subunit C, domain 1"/>
    <property type="match status" value="2"/>
</dbReference>
<gene>
    <name evidence="3" type="ORF">V0U79_13190</name>
</gene>
<keyword evidence="1" id="KW-0732">Signal</keyword>
<dbReference type="EMBL" id="JAZDRP010000011">
    <property type="protein sequence ID" value="MEE2527315.1"/>
    <property type="molecule type" value="Genomic_DNA"/>
</dbReference>
<dbReference type="InterPro" id="IPR006680">
    <property type="entry name" value="Amidohydro-rel"/>
</dbReference>
<feature type="domain" description="Amidohydrolase-related" evidence="2">
    <location>
        <begin position="76"/>
        <end position="442"/>
    </location>
</feature>
<dbReference type="Proteomes" id="UP001354971">
    <property type="component" value="Unassembled WGS sequence"/>
</dbReference>
<feature type="chain" id="PRO_5047024100" evidence="1">
    <location>
        <begin position="21"/>
        <end position="463"/>
    </location>
</feature>
<evidence type="ECO:0000313" key="3">
    <source>
        <dbReference type="EMBL" id="MEE2527315.1"/>
    </source>
</evidence>
<organism evidence="3 4">
    <name type="scientific">Hyphobacterium lacteum</name>
    <dbReference type="NCBI Taxonomy" id="3116575"/>
    <lineage>
        <taxon>Bacteria</taxon>
        <taxon>Pseudomonadati</taxon>
        <taxon>Pseudomonadota</taxon>
        <taxon>Alphaproteobacteria</taxon>
        <taxon>Maricaulales</taxon>
        <taxon>Maricaulaceae</taxon>
        <taxon>Hyphobacterium</taxon>
    </lineage>
</organism>
<proteinExistence type="predicted"/>
<reference evidence="3 4" key="1">
    <citation type="submission" date="2024-01" db="EMBL/GenBank/DDBJ databases">
        <title>Hyphobacterium bacterium isolated from marine sediment.</title>
        <authorList>
            <person name="Zhao S."/>
        </authorList>
    </citation>
    <scope>NUCLEOTIDE SEQUENCE [LARGE SCALE GENOMIC DNA]</scope>
    <source>
        <strain evidence="4">HN65</strain>
    </source>
</reference>
<dbReference type="PANTHER" id="PTHR43135">
    <property type="entry name" value="ALPHA-D-RIBOSE 1-METHYLPHOSPHONATE 5-TRIPHOSPHATE DIPHOSPHATASE"/>
    <property type="match status" value="1"/>
</dbReference>
<evidence type="ECO:0000313" key="4">
    <source>
        <dbReference type="Proteomes" id="UP001354971"/>
    </source>
</evidence>
<dbReference type="SUPFAM" id="SSF51338">
    <property type="entry name" value="Composite domain of metallo-dependent hydrolases"/>
    <property type="match status" value="1"/>
</dbReference>
<name>A0ABU7LTR4_9PROT</name>
<dbReference type="Pfam" id="PF01979">
    <property type="entry name" value="Amidohydro_1"/>
    <property type="match status" value="1"/>
</dbReference>
<protein>
    <submittedName>
        <fullName evidence="3">Amidohydrolase family protein</fullName>
    </submittedName>
</protein>
<dbReference type="InterPro" id="IPR011059">
    <property type="entry name" value="Metal-dep_hydrolase_composite"/>
</dbReference>
<sequence length="463" mass="51523">MIIRSLAITLSLTFAATAAAQDRQALVGGTLIDGNGGPPILNSVILVEGERITAVGNQDSLAVPEGYEIISTEGMTVLPGLWEMHAHLMLTGHADYSHWHPTYADRLEDEIMPASAVQLLLAGVTTARDLGAPLEESLSIRDRINAGELPGPRLFVSGPFLQNEPYPGTENYRWGISSVREARARVRELAEAGVDVIKLVDQDEMELETVRALVDEAHAHGLRVVGHSHRADEILVGLEVGVDNFEHTGLTTAPEYPPEVIEALRRRTSQGRVRGGPLYWTPTIEGLWNYERTRDNPERLDNTCWHRGLQPDTIADIEGSLEHVERLEYMQLTPLRRPTLARKFEQLREAGVVMLIGTDSGIPTKFHCQSTWNEIDIWTRELDVPVMDVIRSATYWPSVLMGVQNEWGRVQEGMYADIIAVDGDLLTYPSLLQSVDFVMKGGVVYVEDGNVIEERLPESLRME</sequence>
<dbReference type="PANTHER" id="PTHR43135:SF3">
    <property type="entry name" value="ALPHA-D-RIBOSE 1-METHYLPHOSPHONATE 5-TRIPHOSPHATE DIPHOSPHATASE"/>
    <property type="match status" value="1"/>
</dbReference>
<dbReference type="Gene3D" id="3.20.20.140">
    <property type="entry name" value="Metal-dependent hydrolases"/>
    <property type="match status" value="2"/>
</dbReference>
<keyword evidence="4" id="KW-1185">Reference proteome</keyword>
<comment type="caution">
    <text evidence="3">The sequence shown here is derived from an EMBL/GenBank/DDBJ whole genome shotgun (WGS) entry which is preliminary data.</text>
</comment>
<dbReference type="InterPro" id="IPR032466">
    <property type="entry name" value="Metal_Hydrolase"/>
</dbReference>